<evidence type="ECO:0000259" key="4">
    <source>
        <dbReference type="Pfam" id="PF00007"/>
    </source>
</evidence>
<dbReference type="Pfam" id="PF00007">
    <property type="entry name" value="Cys_knot"/>
    <property type="match status" value="1"/>
</dbReference>
<comment type="subcellular location">
    <subcellularLocation>
        <location evidence="1">Secreted</location>
    </subcellularLocation>
</comment>
<dbReference type="EMBL" id="CAAGRJ010020045">
    <property type="protein sequence ID" value="VFV34728.1"/>
    <property type="molecule type" value="Genomic_DNA"/>
</dbReference>
<evidence type="ECO:0000313" key="5">
    <source>
        <dbReference type="EMBL" id="VFV34728.1"/>
    </source>
</evidence>
<reference evidence="5 6" key="1">
    <citation type="submission" date="2019-01" db="EMBL/GenBank/DDBJ databases">
        <authorList>
            <person name="Alioto T."/>
            <person name="Alioto T."/>
        </authorList>
    </citation>
    <scope>NUCLEOTIDE SEQUENCE [LARGE SCALE GENOMIC DNA]</scope>
</reference>
<dbReference type="SUPFAM" id="SSF57501">
    <property type="entry name" value="Cystine-knot cytokines"/>
    <property type="match status" value="1"/>
</dbReference>
<dbReference type="Gene3D" id="2.10.90.10">
    <property type="entry name" value="Cystine-knot cytokines"/>
    <property type="match status" value="1"/>
</dbReference>
<dbReference type="Proteomes" id="UP000386466">
    <property type="component" value="Unassembled WGS sequence"/>
</dbReference>
<feature type="non-terminal residue" evidence="5">
    <location>
        <position position="1"/>
    </location>
</feature>
<evidence type="ECO:0000256" key="3">
    <source>
        <dbReference type="ARBA" id="ARBA00023157"/>
    </source>
</evidence>
<gene>
    <name evidence="5" type="ORF">LYPA_23C012070</name>
</gene>
<feature type="non-terminal residue" evidence="5">
    <location>
        <position position="50"/>
    </location>
</feature>
<protein>
    <submittedName>
        <fullName evidence="5">Follitropin subunit beta</fullName>
    </submittedName>
</protein>
<accession>A0A485NR95</accession>
<dbReference type="InterPro" id="IPR029034">
    <property type="entry name" value="Cystine-knot_cytokine"/>
</dbReference>
<name>A0A485NR95_LYNPA</name>
<organism evidence="5 6">
    <name type="scientific">Lynx pardinus</name>
    <name type="common">Iberian lynx</name>
    <name type="synonym">Felis pardina</name>
    <dbReference type="NCBI Taxonomy" id="191816"/>
    <lineage>
        <taxon>Eukaryota</taxon>
        <taxon>Metazoa</taxon>
        <taxon>Chordata</taxon>
        <taxon>Craniata</taxon>
        <taxon>Vertebrata</taxon>
        <taxon>Euteleostomi</taxon>
        <taxon>Mammalia</taxon>
        <taxon>Eutheria</taxon>
        <taxon>Laurasiatheria</taxon>
        <taxon>Carnivora</taxon>
        <taxon>Feliformia</taxon>
        <taxon>Felidae</taxon>
        <taxon>Felinae</taxon>
        <taxon>Lynx</taxon>
    </lineage>
</organism>
<sequence>ALVYKNPGRPNIQKICTSKELMYDMVRVPSCARHVHALCMYPVATAYHCG</sequence>
<keyword evidence="2" id="KW-0964">Secreted</keyword>
<dbReference type="AlphaFoldDB" id="A0A485NR95"/>
<feature type="domain" description="Glycoprotein hormone subunit beta" evidence="4">
    <location>
        <begin position="3"/>
        <end position="50"/>
    </location>
</feature>
<evidence type="ECO:0000256" key="1">
    <source>
        <dbReference type="ARBA" id="ARBA00004613"/>
    </source>
</evidence>
<evidence type="ECO:0000313" key="6">
    <source>
        <dbReference type="Proteomes" id="UP000386466"/>
    </source>
</evidence>
<evidence type="ECO:0000256" key="2">
    <source>
        <dbReference type="ARBA" id="ARBA00022525"/>
    </source>
</evidence>
<dbReference type="GO" id="GO:0005576">
    <property type="term" value="C:extracellular region"/>
    <property type="evidence" value="ECO:0007669"/>
    <property type="project" value="UniProtKB-SubCell"/>
</dbReference>
<proteinExistence type="predicted"/>
<keyword evidence="3" id="KW-1015">Disulfide bond</keyword>
<dbReference type="InterPro" id="IPR006208">
    <property type="entry name" value="Glyco_hormone_CN"/>
</dbReference>
<keyword evidence="6" id="KW-1185">Reference proteome</keyword>